<feature type="transmembrane region" description="Helical" evidence="2">
    <location>
        <begin position="82"/>
        <end position="104"/>
    </location>
</feature>
<feature type="domain" description="Trichome birefringence-like C-terminal" evidence="3">
    <location>
        <begin position="30"/>
        <end position="92"/>
    </location>
</feature>
<dbReference type="GO" id="GO:0016740">
    <property type="term" value="F:transferase activity"/>
    <property type="evidence" value="ECO:0007669"/>
    <property type="project" value="InterPro"/>
</dbReference>
<evidence type="ECO:0000259" key="3">
    <source>
        <dbReference type="Pfam" id="PF13839"/>
    </source>
</evidence>
<name>A0AAD4VYR9_PRUDU</name>
<keyword evidence="2" id="KW-0472">Membrane</keyword>
<keyword evidence="2" id="KW-0812">Transmembrane</keyword>
<protein>
    <recommendedName>
        <fullName evidence="3">Trichome birefringence-like C-terminal domain-containing protein</fullName>
    </recommendedName>
</protein>
<reference evidence="4 5" key="1">
    <citation type="journal article" date="2022" name="G3 (Bethesda)">
        <title>Whole-genome sequence and methylome profiling of the almond [Prunus dulcis (Mill.) D.A. Webb] cultivar 'Nonpareil'.</title>
        <authorList>
            <person name="D'Amico-Willman K.M."/>
            <person name="Ouma W.Z."/>
            <person name="Meulia T."/>
            <person name="Sideli G.M."/>
            <person name="Gradziel T.M."/>
            <person name="Fresnedo-Ramirez J."/>
        </authorList>
    </citation>
    <scope>NUCLEOTIDE SEQUENCE [LARGE SCALE GENOMIC DNA]</scope>
    <source>
        <strain evidence="4">Clone GOH B32 T37-40</strain>
    </source>
</reference>
<evidence type="ECO:0000313" key="4">
    <source>
        <dbReference type="EMBL" id="KAI5332914.1"/>
    </source>
</evidence>
<dbReference type="EMBL" id="JAJFAZ020000004">
    <property type="protein sequence ID" value="KAI5332914.1"/>
    <property type="molecule type" value="Genomic_DNA"/>
</dbReference>
<dbReference type="InterPro" id="IPR026057">
    <property type="entry name" value="TBL_C"/>
</dbReference>
<dbReference type="Proteomes" id="UP001054821">
    <property type="component" value="Chromosome 4"/>
</dbReference>
<comment type="caution">
    <text evidence="4">The sequence shown here is derived from an EMBL/GenBank/DDBJ whole genome shotgun (WGS) entry which is preliminary data.</text>
</comment>
<comment type="similarity">
    <text evidence="1">Belongs to the PC-esterase family. TBL subfamily.</text>
</comment>
<sequence>MILHKPVFPNPPQLHSLLEVLQSVDLSSLKWLESSFDHELWDYFQVGNKLVKEMDHMEGYQIALTTWAKWVESDIDFSKTKVFFGGVAAVHLVFALATLLFSIYAGQGTRSYNNGDDNSDVVDLASDVLHFGLLSSHLKRGNLVLVLGVKQSQGGYGPCAATV</sequence>
<evidence type="ECO:0000256" key="2">
    <source>
        <dbReference type="SAM" id="Phobius"/>
    </source>
</evidence>
<keyword evidence="5" id="KW-1185">Reference proteome</keyword>
<keyword evidence="2" id="KW-1133">Transmembrane helix</keyword>
<proteinExistence type="inferred from homology"/>
<accession>A0AAD4VYR9</accession>
<organism evidence="4 5">
    <name type="scientific">Prunus dulcis</name>
    <name type="common">Almond</name>
    <name type="synonym">Amygdalus dulcis</name>
    <dbReference type="NCBI Taxonomy" id="3755"/>
    <lineage>
        <taxon>Eukaryota</taxon>
        <taxon>Viridiplantae</taxon>
        <taxon>Streptophyta</taxon>
        <taxon>Embryophyta</taxon>
        <taxon>Tracheophyta</taxon>
        <taxon>Spermatophyta</taxon>
        <taxon>Magnoliopsida</taxon>
        <taxon>eudicotyledons</taxon>
        <taxon>Gunneridae</taxon>
        <taxon>Pentapetalae</taxon>
        <taxon>rosids</taxon>
        <taxon>fabids</taxon>
        <taxon>Rosales</taxon>
        <taxon>Rosaceae</taxon>
        <taxon>Amygdaloideae</taxon>
        <taxon>Amygdaleae</taxon>
        <taxon>Prunus</taxon>
    </lineage>
</organism>
<evidence type="ECO:0000313" key="5">
    <source>
        <dbReference type="Proteomes" id="UP001054821"/>
    </source>
</evidence>
<gene>
    <name evidence="4" type="ORF">L3X38_023043</name>
</gene>
<evidence type="ECO:0000256" key="1">
    <source>
        <dbReference type="ARBA" id="ARBA00007727"/>
    </source>
</evidence>
<dbReference type="AlphaFoldDB" id="A0AAD4VYR9"/>
<dbReference type="Pfam" id="PF13839">
    <property type="entry name" value="PC-Esterase"/>
    <property type="match status" value="1"/>
</dbReference>